<dbReference type="Proteomes" id="UP001489719">
    <property type="component" value="Unassembled WGS sequence"/>
</dbReference>
<sequence length="251" mass="27127">MPPETDTLLASLHELQISLSESSATQRHSETADASSAASRDDHLYHELEQVRAVNASIAAVLDSIVVAESNLEKVVATTKNVDNLLNLWMRILSQAEHTQRLVLDPKWEGATKDEQLRQQRLAAIAAQQAQAKAQAEKRAQEMAAASQRRKDAEEQKRKRDATLQKRIYGNKLGSGKASVSATSSSVLSAPTPRSTTMRPTTASTTTTAKPITSSGVPTRQRSVLRNASNTASARANMSRTADGRLSNSKG</sequence>
<keyword evidence="2" id="KW-1185">Reference proteome</keyword>
<comment type="caution">
    <text evidence="1">The sequence shown here is derived from an EMBL/GenBank/DDBJ whole genome shotgun (WGS) entry which is preliminary data.</text>
</comment>
<name>A0ACC3TR26_9ASCO</name>
<protein>
    <submittedName>
        <fullName evidence="1">DASH complex subunit Duo1-domain-containing protein</fullName>
    </submittedName>
</protein>
<proteinExistence type="predicted"/>
<organism evidence="1 2">
    <name type="scientific">Lipomyces orientalis</name>
    <dbReference type="NCBI Taxonomy" id="1233043"/>
    <lineage>
        <taxon>Eukaryota</taxon>
        <taxon>Fungi</taxon>
        <taxon>Dikarya</taxon>
        <taxon>Ascomycota</taxon>
        <taxon>Saccharomycotina</taxon>
        <taxon>Lipomycetes</taxon>
        <taxon>Lipomycetales</taxon>
        <taxon>Lipomycetaceae</taxon>
        <taxon>Lipomyces</taxon>
    </lineage>
</organism>
<reference evidence="2" key="1">
    <citation type="journal article" date="2024" name="Front. Bioeng. Biotechnol.">
        <title>Genome-scale model development and genomic sequencing of the oleaginous clade Lipomyces.</title>
        <authorList>
            <person name="Czajka J.J."/>
            <person name="Han Y."/>
            <person name="Kim J."/>
            <person name="Mondo S.J."/>
            <person name="Hofstad B.A."/>
            <person name="Robles A."/>
            <person name="Haridas S."/>
            <person name="Riley R."/>
            <person name="LaButti K."/>
            <person name="Pangilinan J."/>
            <person name="Andreopoulos W."/>
            <person name="Lipzen A."/>
            <person name="Yan J."/>
            <person name="Wang M."/>
            <person name="Ng V."/>
            <person name="Grigoriev I.V."/>
            <person name="Spatafora J.W."/>
            <person name="Magnuson J.K."/>
            <person name="Baker S.E."/>
            <person name="Pomraning K.R."/>
        </authorList>
    </citation>
    <scope>NUCLEOTIDE SEQUENCE [LARGE SCALE GENOMIC DNA]</scope>
    <source>
        <strain evidence="2">CBS 10300</strain>
    </source>
</reference>
<evidence type="ECO:0000313" key="2">
    <source>
        <dbReference type="Proteomes" id="UP001489719"/>
    </source>
</evidence>
<evidence type="ECO:0000313" key="1">
    <source>
        <dbReference type="EMBL" id="KAK9323653.1"/>
    </source>
</evidence>
<dbReference type="EMBL" id="MU970059">
    <property type="protein sequence ID" value="KAK9323653.1"/>
    <property type="molecule type" value="Genomic_DNA"/>
</dbReference>
<accession>A0ACC3TR26</accession>
<gene>
    <name evidence="1" type="ORF">V1517DRAFT_319986</name>
</gene>